<dbReference type="InterPro" id="IPR050570">
    <property type="entry name" value="Cell_wall_metabolism_enzyme"/>
</dbReference>
<name>A0A934NF38_9BACT</name>
<keyword evidence="2" id="KW-0472">Membrane</keyword>
<dbReference type="Pfam" id="PF01551">
    <property type="entry name" value="Peptidase_M23"/>
    <property type="match status" value="1"/>
</dbReference>
<keyword evidence="2" id="KW-0812">Transmembrane</keyword>
<evidence type="ECO:0000256" key="3">
    <source>
        <dbReference type="SAM" id="SignalP"/>
    </source>
</evidence>
<evidence type="ECO:0000313" key="6">
    <source>
        <dbReference type="Proteomes" id="UP000614410"/>
    </source>
</evidence>
<dbReference type="SUPFAM" id="SSF51261">
    <property type="entry name" value="Duplicated hybrid motif"/>
    <property type="match status" value="1"/>
</dbReference>
<dbReference type="EMBL" id="JAEKNN010000041">
    <property type="protein sequence ID" value="MBJ7609413.1"/>
    <property type="molecule type" value="Genomic_DNA"/>
</dbReference>
<dbReference type="Proteomes" id="UP000614410">
    <property type="component" value="Unassembled WGS sequence"/>
</dbReference>
<accession>A0A934NF38</accession>
<evidence type="ECO:0000313" key="5">
    <source>
        <dbReference type="EMBL" id="MBJ7609413.1"/>
    </source>
</evidence>
<dbReference type="PANTHER" id="PTHR21666:SF270">
    <property type="entry name" value="MUREIN HYDROLASE ACTIVATOR ENVC"/>
    <property type="match status" value="1"/>
</dbReference>
<feature type="domain" description="M23ase beta-sheet core" evidence="4">
    <location>
        <begin position="432"/>
        <end position="533"/>
    </location>
</feature>
<dbReference type="GO" id="GO:0004222">
    <property type="term" value="F:metalloendopeptidase activity"/>
    <property type="evidence" value="ECO:0007669"/>
    <property type="project" value="TreeGrafter"/>
</dbReference>
<organism evidence="5 6">
    <name type="scientific">Candidatus Amunia macphersoniae</name>
    <dbReference type="NCBI Taxonomy" id="3127014"/>
    <lineage>
        <taxon>Bacteria</taxon>
        <taxon>Bacillati</taxon>
        <taxon>Candidatus Dormiibacterota</taxon>
        <taxon>Candidatus Dormibacteria</taxon>
        <taxon>Candidatus Aeolococcales</taxon>
        <taxon>Candidatus Aeolococcaceae</taxon>
        <taxon>Candidatus Amunia</taxon>
    </lineage>
</organism>
<reference evidence="5 6" key="1">
    <citation type="submission" date="2020-10" db="EMBL/GenBank/DDBJ databases">
        <title>Ca. Dormibacterota MAGs.</title>
        <authorList>
            <person name="Montgomery K."/>
        </authorList>
    </citation>
    <scope>NUCLEOTIDE SEQUENCE [LARGE SCALE GENOMIC DNA]</scope>
    <source>
        <strain evidence="5">Mitchell_Peninsula_5</strain>
    </source>
</reference>
<sequence>MRGLSTGTRRAATATAMLGTSLTLLVSGWTASANGPPNLPVATPSIAIPPLPIPTPSISIPPLPITTPSLPIPAPALPRPSAVVPAPPRAPVSPPTLPLPLPLSQPPGSVSLPADGSTIAADGSAGPPQAVQISVLNALLSLLNTPANVGVERPSLKHFGIQASLAGGKVTPGQLGSGAGPGRFSPLLAGLSVGLLLAGLAAASARRRRTRLGRLGAIATIPLIVLAGVATVAAFRTAGAGSPVRATAPTITAATAGSHSTTTSRDALSAGSALFNRLVVFETQIANGEAQLQSPSNAQGAGLLRQEHRLAVSLEGTLQQEYDFFAQTARDPHQAAALMQTSDTQSATVRDVVSYDVQAVQLEQAQQAAITQASQSNVVSVPVTVTIPGGLPPGTTSTLAWPLNGPITQGFGPSPLSIEPSVKLAGVTYPHFHTGLDIASALGTPTRAAADGTVALAAAETDGQGHLVGFGNYVVIAHGGNVITLYGHLEQLLVHPGQTVHAGDPIGLEGSSGNSTGPHLHFEVRIGGVVTDPRTLLGSRFG</sequence>
<feature type="compositionally biased region" description="Pro residues" evidence="1">
    <location>
        <begin position="85"/>
        <end position="105"/>
    </location>
</feature>
<evidence type="ECO:0000259" key="4">
    <source>
        <dbReference type="Pfam" id="PF01551"/>
    </source>
</evidence>
<gene>
    <name evidence="5" type="ORF">JF887_08280</name>
</gene>
<feature type="region of interest" description="Disordered" evidence="1">
    <location>
        <begin position="80"/>
        <end position="124"/>
    </location>
</feature>
<keyword evidence="2" id="KW-1133">Transmembrane helix</keyword>
<dbReference type="Gene3D" id="2.70.70.10">
    <property type="entry name" value="Glucose Permease (Domain IIA)"/>
    <property type="match status" value="1"/>
</dbReference>
<dbReference type="InterPro" id="IPR016047">
    <property type="entry name" value="M23ase_b-sheet_dom"/>
</dbReference>
<protein>
    <submittedName>
        <fullName evidence="5">Peptidoglycan DD-metalloendopeptidase family protein</fullName>
    </submittedName>
</protein>
<keyword evidence="3" id="KW-0732">Signal</keyword>
<evidence type="ECO:0000256" key="1">
    <source>
        <dbReference type="SAM" id="MobiDB-lite"/>
    </source>
</evidence>
<proteinExistence type="predicted"/>
<dbReference type="InterPro" id="IPR011055">
    <property type="entry name" value="Dup_hybrid_motif"/>
</dbReference>
<comment type="caution">
    <text evidence="5">The sequence shown here is derived from an EMBL/GenBank/DDBJ whole genome shotgun (WGS) entry which is preliminary data.</text>
</comment>
<dbReference type="AlphaFoldDB" id="A0A934NF38"/>
<dbReference type="PANTHER" id="PTHR21666">
    <property type="entry name" value="PEPTIDASE-RELATED"/>
    <property type="match status" value="1"/>
</dbReference>
<feature type="signal peptide" evidence="3">
    <location>
        <begin position="1"/>
        <end position="33"/>
    </location>
</feature>
<feature type="chain" id="PRO_5037945046" evidence="3">
    <location>
        <begin position="34"/>
        <end position="542"/>
    </location>
</feature>
<dbReference type="CDD" id="cd12797">
    <property type="entry name" value="M23_peptidase"/>
    <property type="match status" value="1"/>
</dbReference>
<evidence type="ECO:0000256" key="2">
    <source>
        <dbReference type="SAM" id="Phobius"/>
    </source>
</evidence>
<feature type="transmembrane region" description="Helical" evidence="2">
    <location>
        <begin position="184"/>
        <end position="203"/>
    </location>
</feature>
<feature type="transmembrane region" description="Helical" evidence="2">
    <location>
        <begin position="215"/>
        <end position="235"/>
    </location>
</feature>